<evidence type="ECO:0000313" key="5">
    <source>
        <dbReference type="EMBL" id="KAE9383476.1"/>
    </source>
</evidence>
<keyword evidence="2" id="KW-0677">Repeat</keyword>
<protein>
    <submittedName>
        <fullName evidence="5">Uncharacterized protein</fullName>
    </submittedName>
</protein>
<feature type="repeat" description="WD" evidence="3">
    <location>
        <begin position="87"/>
        <end position="128"/>
    </location>
</feature>
<dbReference type="InterPro" id="IPR020472">
    <property type="entry name" value="WD40_PAC1"/>
</dbReference>
<name>A0A6A4GD69_9AGAR</name>
<dbReference type="Pfam" id="PF00400">
    <property type="entry name" value="WD40"/>
    <property type="match status" value="4"/>
</dbReference>
<dbReference type="InterPro" id="IPR036322">
    <property type="entry name" value="WD40_repeat_dom_sf"/>
</dbReference>
<dbReference type="PANTHER" id="PTHR19848:SF8">
    <property type="entry name" value="F-BOX AND WD REPEAT DOMAIN CONTAINING 7"/>
    <property type="match status" value="1"/>
</dbReference>
<evidence type="ECO:0000256" key="3">
    <source>
        <dbReference type="PROSITE-ProRule" id="PRU00221"/>
    </source>
</evidence>
<dbReference type="InterPro" id="IPR015943">
    <property type="entry name" value="WD40/YVTN_repeat-like_dom_sf"/>
</dbReference>
<feature type="compositionally biased region" description="Polar residues" evidence="4">
    <location>
        <begin position="425"/>
        <end position="453"/>
    </location>
</feature>
<dbReference type="PROSITE" id="PS50082">
    <property type="entry name" value="WD_REPEATS_2"/>
    <property type="match status" value="4"/>
</dbReference>
<feature type="compositionally biased region" description="Low complexity" evidence="4">
    <location>
        <begin position="502"/>
        <end position="519"/>
    </location>
</feature>
<dbReference type="Gene3D" id="2.130.10.10">
    <property type="entry name" value="YVTN repeat-like/Quinoprotein amine dehydrogenase"/>
    <property type="match status" value="2"/>
</dbReference>
<dbReference type="EMBL" id="ML770450">
    <property type="protein sequence ID" value="KAE9383476.1"/>
    <property type="molecule type" value="Genomic_DNA"/>
</dbReference>
<evidence type="ECO:0000256" key="2">
    <source>
        <dbReference type="ARBA" id="ARBA00022737"/>
    </source>
</evidence>
<feature type="repeat" description="WD" evidence="3">
    <location>
        <begin position="44"/>
        <end position="85"/>
    </location>
</feature>
<dbReference type="PROSITE" id="PS00678">
    <property type="entry name" value="WD_REPEATS_1"/>
    <property type="match status" value="3"/>
</dbReference>
<sequence length="607" mass="65658">MHGHDHWVSSAAFSPDGARVVSASSDKTLRIWDATTGAQISDALQGHDDYVTSVAFSPDGTRIVSGSHDKTLRIWDGNTGAQIGDALQGHDDYVTSVAFSPDGTRIVSGSSDNTLRIWDATTGAQIGESLQGHDGTVKTVAFSLDSHRIVSGSSDETLRIWDVSAAIVESVHVPESWFLSSDGWVCYPYDPNGIVWIPPQYRKLLWRPKNTCIISRYGFTKLSLDACVYGTNWMQCFGDDQGEENPAEVSHALDTTSSPGKRHDNEHTIESDCCDSLPEKDTEAIVTSHKGQQGPPENSLRELIVNDCLLPSNDINTVQSATFLVFRPSCNPLPVPPTVINDISEDTNIEIKVLSPSAATAYLDHAKPDSQPGIRGPYAWTLSTEEQGLALFGSNIDHSMALTLAEDANLPVFVFPLNTLPREIPSSQFPNNLTTPSDNDRSGNSSTLNANTVLPTTSTISSTAFTTVNQANAQAQGRREPESDLVHDDSKPIGTLSSGIMSNLTSSGSGPPSGSGRSTLSDDTHQFIFDIYMPSDTETLRIQIKIFISYPLEPFQAPSNDSTNPAQFKADVVLESNGSSSVRFLTSYGRIITAVEMGKLELAWVDM</sequence>
<feature type="region of interest" description="Disordered" evidence="4">
    <location>
        <begin position="424"/>
        <end position="453"/>
    </location>
</feature>
<dbReference type="CDD" id="cd00200">
    <property type="entry name" value="WD40"/>
    <property type="match status" value="1"/>
</dbReference>
<dbReference type="OrthoDB" id="6262491at2759"/>
<organism evidence="5 6">
    <name type="scientific">Gymnopus androsaceus JB14</name>
    <dbReference type="NCBI Taxonomy" id="1447944"/>
    <lineage>
        <taxon>Eukaryota</taxon>
        <taxon>Fungi</taxon>
        <taxon>Dikarya</taxon>
        <taxon>Basidiomycota</taxon>
        <taxon>Agaricomycotina</taxon>
        <taxon>Agaricomycetes</taxon>
        <taxon>Agaricomycetidae</taxon>
        <taxon>Agaricales</taxon>
        <taxon>Marasmiineae</taxon>
        <taxon>Omphalotaceae</taxon>
        <taxon>Gymnopus</taxon>
    </lineage>
</organism>
<proteinExistence type="predicted"/>
<feature type="region of interest" description="Disordered" evidence="4">
    <location>
        <begin position="244"/>
        <end position="275"/>
    </location>
</feature>
<dbReference type="AlphaFoldDB" id="A0A6A4GD69"/>
<dbReference type="SUPFAM" id="SSF50978">
    <property type="entry name" value="WD40 repeat-like"/>
    <property type="match status" value="1"/>
</dbReference>
<dbReference type="SMART" id="SM00320">
    <property type="entry name" value="WD40"/>
    <property type="match status" value="4"/>
</dbReference>
<evidence type="ECO:0000313" key="6">
    <source>
        <dbReference type="Proteomes" id="UP000799118"/>
    </source>
</evidence>
<accession>A0A6A4GD69</accession>
<feature type="region of interest" description="Disordered" evidence="4">
    <location>
        <begin position="471"/>
        <end position="520"/>
    </location>
</feature>
<keyword evidence="6" id="KW-1185">Reference proteome</keyword>
<feature type="compositionally biased region" description="Basic and acidic residues" evidence="4">
    <location>
        <begin position="477"/>
        <end position="491"/>
    </location>
</feature>
<evidence type="ECO:0000256" key="1">
    <source>
        <dbReference type="ARBA" id="ARBA00022574"/>
    </source>
</evidence>
<evidence type="ECO:0000256" key="4">
    <source>
        <dbReference type="SAM" id="MobiDB-lite"/>
    </source>
</evidence>
<dbReference type="Proteomes" id="UP000799118">
    <property type="component" value="Unassembled WGS sequence"/>
</dbReference>
<dbReference type="PROSITE" id="PS50294">
    <property type="entry name" value="WD_REPEATS_REGION"/>
    <property type="match status" value="4"/>
</dbReference>
<reference evidence="5" key="1">
    <citation type="journal article" date="2019" name="Environ. Microbiol.">
        <title>Fungal ecological strategies reflected in gene transcription - a case study of two litter decomposers.</title>
        <authorList>
            <person name="Barbi F."/>
            <person name="Kohler A."/>
            <person name="Barry K."/>
            <person name="Baskaran P."/>
            <person name="Daum C."/>
            <person name="Fauchery L."/>
            <person name="Ihrmark K."/>
            <person name="Kuo A."/>
            <person name="LaButti K."/>
            <person name="Lipzen A."/>
            <person name="Morin E."/>
            <person name="Grigoriev I.V."/>
            <person name="Henrissat B."/>
            <person name="Lindahl B."/>
            <person name="Martin F."/>
        </authorList>
    </citation>
    <scope>NUCLEOTIDE SEQUENCE</scope>
    <source>
        <strain evidence="5">JB14</strain>
    </source>
</reference>
<dbReference type="InterPro" id="IPR001680">
    <property type="entry name" value="WD40_rpt"/>
</dbReference>
<feature type="repeat" description="WD" evidence="3">
    <location>
        <begin position="130"/>
        <end position="164"/>
    </location>
</feature>
<feature type="repeat" description="WD" evidence="3">
    <location>
        <begin position="1"/>
        <end position="42"/>
    </location>
</feature>
<gene>
    <name evidence="5" type="ORF">BT96DRAFT_45892</name>
</gene>
<dbReference type="InterPro" id="IPR019775">
    <property type="entry name" value="WD40_repeat_CS"/>
</dbReference>
<feature type="compositionally biased region" description="Basic and acidic residues" evidence="4">
    <location>
        <begin position="261"/>
        <end position="270"/>
    </location>
</feature>
<dbReference type="PANTHER" id="PTHR19848">
    <property type="entry name" value="WD40 REPEAT PROTEIN"/>
    <property type="match status" value="1"/>
</dbReference>
<keyword evidence="1 3" id="KW-0853">WD repeat</keyword>
<dbReference type="PRINTS" id="PR00320">
    <property type="entry name" value="GPROTEINBRPT"/>
</dbReference>